<dbReference type="PANTHER" id="PTHR21496:SF25">
    <property type="entry name" value="RIESKE DOMAIN-CONTAINING PROTEIN"/>
    <property type="match status" value="1"/>
</dbReference>
<evidence type="ECO:0000256" key="4">
    <source>
        <dbReference type="ARBA" id="ARBA00023014"/>
    </source>
</evidence>
<feature type="compositionally biased region" description="Polar residues" evidence="5">
    <location>
        <begin position="18"/>
        <end position="29"/>
    </location>
</feature>
<keyword evidence="2" id="KW-0479">Metal-binding</keyword>
<evidence type="ECO:0000313" key="7">
    <source>
        <dbReference type="EnsemblMetazoa" id="CLYHEMP015094.1"/>
    </source>
</evidence>
<evidence type="ECO:0000256" key="1">
    <source>
        <dbReference type="ARBA" id="ARBA00022714"/>
    </source>
</evidence>
<evidence type="ECO:0000256" key="2">
    <source>
        <dbReference type="ARBA" id="ARBA00022723"/>
    </source>
</evidence>
<dbReference type="Proteomes" id="UP000594262">
    <property type="component" value="Unplaced"/>
</dbReference>
<dbReference type="InterPro" id="IPR036922">
    <property type="entry name" value="Rieske_2Fe-2S_sf"/>
</dbReference>
<dbReference type="GeneID" id="136800474"/>
<dbReference type="Gene3D" id="2.102.10.10">
    <property type="entry name" value="Rieske [2Fe-2S] iron-sulphur domain"/>
    <property type="match status" value="1"/>
</dbReference>
<dbReference type="OrthoDB" id="426882at2759"/>
<sequence length="225" mass="25386">MFGTPEKLESRRNHITITCDQETGSSPYHSNGGGNHSDDTPTKSNLVETCGLNLLNVKKSINFGLSRENSSDSFIQRDTATKKNLFFEVENLKFEDLYDFSQTPEESNSFALKPKTGSVAKVNNTKIALFRYGEVVHAIDEKCPHLGGPLHMGDIENIGEASLLCVVCPWHRWKIDLTTGKVKMPSRRQPVRNQIYPTRIDEDGSIHIGFEEIDNQFFDGEEMDF</sequence>
<dbReference type="PANTHER" id="PTHR21496">
    <property type="entry name" value="FERREDOXIN-RELATED"/>
    <property type="match status" value="1"/>
</dbReference>
<feature type="region of interest" description="Disordered" evidence="5">
    <location>
        <begin position="18"/>
        <end position="43"/>
    </location>
</feature>
<evidence type="ECO:0000256" key="5">
    <source>
        <dbReference type="SAM" id="MobiDB-lite"/>
    </source>
</evidence>
<organism evidence="7 8">
    <name type="scientific">Clytia hemisphaerica</name>
    <dbReference type="NCBI Taxonomy" id="252671"/>
    <lineage>
        <taxon>Eukaryota</taxon>
        <taxon>Metazoa</taxon>
        <taxon>Cnidaria</taxon>
        <taxon>Hydrozoa</taxon>
        <taxon>Hydroidolina</taxon>
        <taxon>Leptothecata</taxon>
        <taxon>Obeliida</taxon>
        <taxon>Clytiidae</taxon>
        <taxon>Clytia</taxon>
    </lineage>
</organism>
<dbReference type="Pfam" id="PF22543">
    <property type="entry name" value="Rieske_4"/>
    <property type="match status" value="1"/>
</dbReference>
<evidence type="ECO:0000256" key="3">
    <source>
        <dbReference type="ARBA" id="ARBA00023004"/>
    </source>
</evidence>
<proteinExistence type="predicted"/>
<evidence type="ECO:0000259" key="6">
    <source>
        <dbReference type="PROSITE" id="PS51296"/>
    </source>
</evidence>
<keyword evidence="1" id="KW-0001">2Fe-2S</keyword>
<dbReference type="PROSITE" id="PS51296">
    <property type="entry name" value="RIESKE"/>
    <property type="match status" value="1"/>
</dbReference>
<dbReference type="EnsemblMetazoa" id="CLYHEMT015094.1">
    <property type="protein sequence ID" value="CLYHEMP015094.1"/>
    <property type="gene ID" value="CLYHEMG015094"/>
</dbReference>
<dbReference type="SUPFAM" id="SSF50022">
    <property type="entry name" value="ISP domain"/>
    <property type="match status" value="1"/>
</dbReference>
<evidence type="ECO:0000313" key="8">
    <source>
        <dbReference type="Proteomes" id="UP000594262"/>
    </source>
</evidence>
<dbReference type="RefSeq" id="XP_066913233.1">
    <property type="nucleotide sequence ID" value="XM_067057132.1"/>
</dbReference>
<dbReference type="AlphaFoldDB" id="A0A7M5WYE6"/>
<accession>A0A7M5WYE6</accession>
<keyword evidence="3" id="KW-0408">Iron</keyword>
<feature type="domain" description="Rieske" evidence="6">
    <location>
        <begin position="104"/>
        <end position="207"/>
    </location>
</feature>
<name>A0A7M5WYE6_9CNID</name>
<dbReference type="InterPro" id="IPR017941">
    <property type="entry name" value="Rieske_2Fe-2S"/>
</dbReference>
<keyword evidence="8" id="KW-1185">Reference proteome</keyword>
<keyword evidence="4" id="KW-0411">Iron-sulfur</keyword>
<protein>
    <recommendedName>
        <fullName evidence="6">Rieske domain-containing protein</fullName>
    </recommendedName>
</protein>
<dbReference type="GO" id="GO:0046872">
    <property type="term" value="F:metal ion binding"/>
    <property type="evidence" value="ECO:0007669"/>
    <property type="project" value="UniProtKB-KW"/>
</dbReference>
<dbReference type="InterPro" id="IPR054716">
    <property type="entry name" value="Sol_Rieske_ferrdox_dom"/>
</dbReference>
<reference evidence="7" key="1">
    <citation type="submission" date="2021-01" db="UniProtKB">
        <authorList>
            <consortium name="EnsemblMetazoa"/>
        </authorList>
    </citation>
    <scope>IDENTIFICATION</scope>
</reference>
<dbReference type="GO" id="GO:0051537">
    <property type="term" value="F:2 iron, 2 sulfur cluster binding"/>
    <property type="evidence" value="ECO:0007669"/>
    <property type="project" value="UniProtKB-KW"/>
</dbReference>